<organism evidence="1 2">
    <name type="scientific">Tunturiibacter empetritectus</name>
    <dbReference type="NCBI Taxonomy" id="3069691"/>
    <lineage>
        <taxon>Bacteria</taxon>
        <taxon>Pseudomonadati</taxon>
        <taxon>Acidobacteriota</taxon>
        <taxon>Terriglobia</taxon>
        <taxon>Terriglobales</taxon>
        <taxon>Acidobacteriaceae</taxon>
        <taxon>Tunturiibacter</taxon>
    </lineage>
</organism>
<keyword evidence="2" id="KW-1185">Reference proteome</keyword>
<dbReference type="SUPFAM" id="SSF52540">
    <property type="entry name" value="P-loop containing nucleoside triphosphate hydrolases"/>
    <property type="match status" value="1"/>
</dbReference>
<comment type="caution">
    <text evidence="1">The sequence shown here is derived from an EMBL/GenBank/DDBJ whole genome shotgun (WGS) entry which is preliminary data.</text>
</comment>
<accession>A0A7W8MUP7</accession>
<dbReference type="EMBL" id="JACHDY010000010">
    <property type="protein sequence ID" value="MBB5319514.1"/>
    <property type="molecule type" value="Genomic_DNA"/>
</dbReference>
<evidence type="ECO:0000313" key="2">
    <source>
        <dbReference type="Proteomes" id="UP000568106"/>
    </source>
</evidence>
<gene>
    <name evidence="1" type="ORF">HDF09_004223</name>
</gene>
<name>A0A7W8MUP7_9BACT</name>
<proteinExistence type="predicted"/>
<reference evidence="1" key="1">
    <citation type="submission" date="2020-08" db="EMBL/GenBank/DDBJ databases">
        <title>Genomic Encyclopedia of Type Strains, Phase IV (KMG-V): Genome sequencing to study the core and pangenomes of soil and plant-associated prokaryotes.</title>
        <authorList>
            <person name="Whitman W."/>
        </authorList>
    </citation>
    <scope>NUCLEOTIDE SEQUENCE [LARGE SCALE GENOMIC DNA]</scope>
    <source>
        <strain evidence="1">M8UP27</strain>
    </source>
</reference>
<evidence type="ECO:0008006" key="3">
    <source>
        <dbReference type="Google" id="ProtNLM"/>
    </source>
</evidence>
<dbReference type="Gene3D" id="3.40.50.300">
    <property type="entry name" value="P-loop containing nucleotide triphosphate hydrolases"/>
    <property type="match status" value="1"/>
</dbReference>
<evidence type="ECO:0000313" key="1">
    <source>
        <dbReference type="EMBL" id="MBB5319514.1"/>
    </source>
</evidence>
<sequence length="194" mass="22312">MTYTTNNTSHIERLIYGKIGHVPPHLTISTWYSFPLRHMVRPYQRSLYPLSVKRLHFHNGISAQYSKETDIGAHYFTGDGCIFVDKVSKFACQVIKKTDGKPIRRLEDIFKHLYIDEVQDLAGWDLDLIETLMKSRIGVTLVGDLQKSELAPPYWGNLARAASWSTCFLIIDEPPVKIDSNLQEHVVFFCVRRG</sequence>
<dbReference type="Proteomes" id="UP000568106">
    <property type="component" value="Unassembled WGS sequence"/>
</dbReference>
<protein>
    <recommendedName>
        <fullName evidence="3">UvrD-like helicase ATP-binding domain-containing protein</fullName>
    </recommendedName>
</protein>
<dbReference type="InterPro" id="IPR027417">
    <property type="entry name" value="P-loop_NTPase"/>
</dbReference>
<dbReference type="AlphaFoldDB" id="A0A7W8MUP7"/>